<reference evidence="3" key="1">
    <citation type="journal article" date="2019" name="Int. J. Syst. Evol. Microbiol.">
        <title>The Global Catalogue of Microorganisms (GCM) 10K type strain sequencing project: providing services to taxonomists for standard genome sequencing and annotation.</title>
        <authorList>
            <consortium name="The Broad Institute Genomics Platform"/>
            <consortium name="The Broad Institute Genome Sequencing Center for Infectious Disease"/>
            <person name="Wu L."/>
            <person name="Ma J."/>
        </authorList>
    </citation>
    <scope>NUCLEOTIDE SEQUENCE [LARGE SCALE GENOMIC DNA]</scope>
    <source>
        <strain evidence="3">JCM 3272</strain>
    </source>
</reference>
<dbReference type="PANTHER" id="PTHR33993:SF10">
    <property type="entry name" value="CONSERVED PROTEIN"/>
    <property type="match status" value="1"/>
</dbReference>
<name>A0ABP5USE2_9ACTN</name>
<comment type="caution">
    <text evidence="2">The sequence shown here is derived from an EMBL/GenBank/DDBJ whole genome shotgun (WGS) entry which is preliminary data.</text>
</comment>
<evidence type="ECO:0000259" key="1">
    <source>
        <dbReference type="PROSITE" id="PS51819"/>
    </source>
</evidence>
<dbReference type="Gene3D" id="3.10.180.10">
    <property type="entry name" value="2,3-Dihydroxybiphenyl 1,2-Dioxygenase, domain 1"/>
    <property type="match status" value="2"/>
</dbReference>
<dbReference type="InterPro" id="IPR037523">
    <property type="entry name" value="VOC_core"/>
</dbReference>
<dbReference type="EMBL" id="BAAARV010000100">
    <property type="protein sequence ID" value="GAA2386214.1"/>
    <property type="molecule type" value="Genomic_DNA"/>
</dbReference>
<keyword evidence="3" id="KW-1185">Reference proteome</keyword>
<feature type="domain" description="VOC" evidence="1">
    <location>
        <begin position="118"/>
        <end position="234"/>
    </location>
</feature>
<sequence>MLSSGDPAAAEAFYCDVFGWTSTRTEDGATVFLLRDQVVAGLADSGGNRTAWLTYIATEDADATAALVAEHGGTVLQPSADILPRGRAALLADPAGGVFGVWQRVRFAGAQVANEPGAICWSETVTWDVAATAAFYGKIFGWIEQDGTADVDAHYHEWIASNRVVGGISPMGEQYPPGTPQHWRTIFSIEDCAAFIARTRELGGQVLAGPVDAGIGHAAHVIDPTGGAFLVIELLPELRHLLG</sequence>
<dbReference type="InterPro" id="IPR004360">
    <property type="entry name" value="Glyas_Fos-R_dOase_dom"/>
</dbReference>
<dbReference type="PROSITE" id="PS51819">
    <property type="entry name" value="VOC"/>
    <property type="match status" value="2"/>
</dbReference>
<protein>
    <submittedName>
        <fullName evidence="2">VOC family protein</fullName>
    </submittedName>
</protein>
<evidence type="ECO:0000313" key="3">
    <source>
        <dbReference type="Proteomes" id="UP001501444"/>
    </source>
</evidence>
<dbReference type="PANTHER" id="PTHR33993">
    <property type="entry name" value="GLYOXALASE-RELATED"/>
    <property type="match status" value="1"/>
</dbReference>
<accession>A0ABP5USE2</accession>
<dbReference type="Pfam" id="PF00903">
    <property type="entry name" value="Glyoxalase"/>
    <property type="match status" value="2"/>
</dbReference>
<feature type="domain" description="VOC" evidence="1">
    <location>
        <begin position="1"/>
        <end position="104"/>
    </location>
</feature>
<dbReference type="CDD" id="cd07247">
    <property type="entry name" value="SgaA_N_like"/>
    <property type="match status" value="1"/>
</dbReference>
<evidence type="ECO:0000313" key="2">
    <source>
        <dbReference type="EMBL" id="GAA2386214.1"/>
    </source>
</evidence>
<proteinExistence type="predicted"/>
<organism evidence="2 3">
    <name type="scientific">Dactylosporangium salmoneum</name>
    <dbReference type="NCBI Taxonomy" id="53361"/>
    <lineage>
        <taxon>Bacteria</taxon>
        <taxon>Bacillati</taxon>
        <taxon>Actinomycetota</taxon>
        <taxon>Actinomycetes</taxon>
        <taxon>Micromonosporales</taxon>
        <taxon>Micromonosporaceae</taxon>
        <taxon>Dactylosporangium</taxon>
    </lineage>
</organism>
<dbReference type="InterPro" id="IPR052164">
    <property type="entry name" value="Anthracycline_SecMetBiosynth"/>
</dbReference>
<gene>
    <name evidence="2" type="ORF">GCM10010170_096510</name>
</gene>
<dbReference type="SUPFAM" id="SSF54593">
    <property type="entry name" value="Glyoxalase/Bleomycin resistance protein/Dihydroxybiphenyl dioxygenase"/>
    <property type="match status" value="2"/>
</dbReference>
<dbReference type="Proteomes" id="UP001501444">
    <property type="component" value="Unassembled WGS sequence"/>
</dbReference>
<dbReference type="InterPro" id="IPR029068">
    <property type="entry name" value="Glyas_Bleomycin-R_OHBP_Dase"/>
</dbReference>